<comment type="caution">
    <text evidence="2">The sequence shown here is derived from an EMBL/GenBank/DDBJ whole genome shotgun (WGS) entry which is preliminary data.</text>
</comment>
<keyword evidence="1" id="KW-1133">Transmembrane helix</keyword>
<keyword evidence="1" id="KW-0472">Membrane</keyword>
<sequence>LEARRAAKRRARVWNNIMEPQPLPINRSQGLMLAAAVAGILVLAGWLFNLWPLGTAHAPVIRQCDAGAEVFEDKQFLRLPDHSAVTLNNQSRLCYSSNFTQGY</sequence>
<feature type="transmembrane region" description="Helical" evidence="1">
    <location>
        <begin position="31"/>
        <end position="51"/>
    </location>
</feature>
<dbReference type="AlphaFoldDB" id="A0AAP2E3T2"/>
<reference evidence="2 3" key="1">
    <citation type="submission" date="2021-05" db="EMBL/GenBank/DDBJ databases">
        <title>A Polyphasic approach of four new species of the genus Ohtaekwangia: Ohtaekwangia histidinii sp. nov., Ohtaekwangia cretensis sp. nov., Ohtaekwangia indiensis sp. nov., Ohtaekwangia reichenbachii sp. nov. from diverse environment.</title>
        <authorList>
            <person name="Octaviana S."/>
        </authorList>
    </citation>
    <scope>NUCLEOTIDE SEQUENCE [LARGE SCALE GENOMIC DNA]</scope>
    <source>
        <strain evidence="2 3">PWU5</strain>
    </source>
</reference>
<accession>A0AAP2E3T2</accession>
<dbReference type="RefSeq" id="WP_254088110.1">
    <property type="nucleotide sequence ID" value="NZ_JAHESE010000169.1"/>
</dbReference>
<organism evidence="2 3">
    <name type="scientific">Dawidia cretensis</name>
    <dbReference type="NCBI Taxonomy" id="2782350"/>
    <lineage>
        <taxon>Bacteria</taxon>
        <taxon>Pseudomonadati</taxon>
        <taxon>Bacteroidota</taxon>
        <taxon>Cytophagia</taxon>
        <taxon>Cytophagales</taxon>
        <taxon>Chryseotaleaceae</taxon>
        <taxon>Dawidia</taxon>
    </lineage>
</organism>
<feature type="non-terminal residue" evidence="2">
    <location>
        <position position="103"/>
    </location>
</feature>
<keyword evidence="3" id="KW-1185">Reference proteome</keyword>
<dbReference type="EMBL" id="JAHESE010000169">
    <property type="protein sequence ID" value="MBT1712565.1"/>
    <property type="molecule type" value="Genomic_DNA"/>
</dbReference>
<feature type="non-terminal residue" evidence="2">
    <location>
        <position position="1"/>
    </location>
</feature>
<keyword evidence="1" id="KW-0812">Transmembrane</keyword>
<proteinExistence type="predicted"/>
<name>A0AAP2E3T2_9BACT</name>
<evidence type="ECO:0000313" key="3">
    <source>
        <dbReference type="Proteomes" id="UP001319080"/>
    </source>
</evidence>
<dbReference type="Proteomes" id="UP001319080">
    <property type="component" value="Unassembled WGS sequence"/>
</dbReference>
<evidence type="ECO:0000256" key="1">
    <source>
        <dbReference type="SAM" id="Phobius"/>
    </source>
</evidence>
<evidence type="ECO:0000313" key="2">
    <source>
        <dbReference type="EMBL" id="MBT1712565.1"/>
    </source>
</evidence>
<gene>
    <name evidence="2" type="ORF">KK062_30300</name>
</gene>
<protein>
    <submittedName>
        <fullName evidence="2">Uncharacterized protein</fullName>
    </submittedName>
</protein>